<evidence type="ECO:0000313" key="4">
    <source>
        <dbReference type="Proteomes" id="UP001332243"/>
    </source>
</evidence>
<dbReference type="EMBL" id="JAZGQK010000002">
    <property type="protein sequence ID" value="MEE6257447.1"/>
    <property type="molecule type" value="Genomic_DNA"/>
</dbReference>
<keyword evidence="4" id="KW-1185">Reference proteome</keyword>
<dbReference type="Pfam" id="PF01740">
    <property type="entry name" value="STAS"/>
    <property type="match status" value="1"/>
</dbReference>
<feature type="domain" description="STAS" evidence="2">
    <location>
        <begin position="66"/>
        <end position="153"/>
    </location>
</feature>
<sequence length="153" mass="16347">MSEHPLPRKAAANGIRPAPERSRLSANRSGSSGAFRLTGTPLTVRHHLESTGSDVSPATRANRLPVISAVGEVDVVTAPLLQRSLVRAVEGNDQVCCDLDKVTFFSAAGLHALLAARHRATETGTRLAVRNVHGITRRILHLADVEDVLGLRP</sequence>
<dbReference type="Gene3D" id="3.30.750.24">
    <property type="entry name" value="STAS domain"/>
    <property type="match status" value="1"/>
</dbReference>
<comment type="caution">
    <text evidence="3">The sequence shown here is derived from an EMBL/GenBank/DDBJ whole genome shotgun (WGS) entry which is preliminary data.</text>
</comment>
<protein>
    <submittedName>
        <fullName evidence="3">STAS domain-containing protein</fullName>
    </submittedName>
</protein>
<evidence type="ECO:0000256" key="1">
    <source>
        <dbReference type="SAM" id="MobiDB-lite"/>
    </source>
</evidence>
<accession>A0ABU7RLR9</accession>
<feature type="region of interest" description="Disordered" evidence="1">
    <location>
        <begin position="1"/>
        <end position="40"/>
    </location>
</feature>
<evidence type="ECO:0000313" key="3">
    <source>
        <dbReference type="EMBL" id="MEE6257447.1"/>
    </source>
</evidence>
<dbReference type="InterPro" id="IPR036513">
    <property type="entry name" value="STAS_dom_sf"/>
</dbReference>
<dbReference type="RefSeq" id="WP_331212559.1">
    <property type="nucleotide sequence ID" value="NZ_JAZGQK010000002.1"/>
</dbReference>
<dbReference type="InterPro" id="IPR002645">
    <property type="entry name" value="STAS_dom"/>
</dbReference>
<dbReference type="Proteomes" id="UP001332243">
    <property type="component" value="Unassembled WGS sequence"/>
</dbReference>
<gene>
    <name evidence="3" type="ORF">V1633_02960</name>
</gene>
<evidence type="ECO:0000259" key="2">
    <source>
        <dbReference type="PROSITE" id="PS50801"/>
    </source>
</evidence>
<dbReference type="PROSITE" id="PS50801">
    <property type="entry name" value="STAS"/>
    <property type="match status" value="1"/>
</dbReference>
<name>A0ABU7RLR9_9ACTN</name>
<organism evidence="3 4">
    <name type="scientific">Plantactinospora sonchi</name>
    <dbReference type="NCBI Taxonomy" id="1544735"/>
    <lineage>
        <taxon>Bacteria</taxon>
        <taxon>Bacillati</taxon>
        <taxon>Actinomycetota</taxon>
        <taxon>Actinomycetes</taxon>
        <taxon>Micromonosporales</taxon>
        <taxon>Micromonosporaceae</taxon>
        <taxon>Plantactinospora</taxon>
    </lineage>
</organism>
<dbReference type="SUPFAM" id="SSF52091">
    <property type="entry name" value="SpoIIaa-like"/>
    <property type="match status" value="1"/>
</dbReference>
<reference evidence="3 4" key="1">
    <citation type="submission" date="2024-01" db="EMBL/GenBank/DDBJ databases">
        <title>Genome insights into Plantactinospora sonchi sp. nov.</title>
        <authorList>
            <person name="Wang L."/>
        </authorList>
    </citation>
    <scope>NUCLEOTIDE SEQUENCE [LARGE SCALE GENOMIC DNA]</scope>
    <source>
        <strain evidence="3 4">NEAU-QY2</strain>
    </source>
</reference>
<proteinExistence type="predicted"/>